<dbReference type="InterPro" id="IPR036390">
    <property type="entry name" value="WH_DNA-bd_sf"/>
</dbReference>
<keyword evidence="6" id="KW-1185">Reference proteome</keyword>
<dbReference type="AlphaFoldDB" id="A0A845BCA3"/>
<dbReference type="Pfam" id="PF07702">
    <property type="entry name" value="UTRA"/>
    <property type="match status" value="1"/>
</dbReference>
<dbReference type="OrthoDB" id="9794015at2"/>
<dbReference type="GO" id="GO:0045892">
    <property type="term" value="P:negative regulation of DNA-templated transcription"/>
    <property type="evidence" value="ECO:0007669"/>
    <property type="project" value="TreeGrafter"/>
</dbReference>
<accession>A0A845BCA3</accession>
<sequence>MMKSSPAGALRGVVDLSRSAVPRYLQLATLFRSRIDSGAWRPSEQIPTVEELAAECGVARATIRQALGQLEAEGLIERFRAKGTFVRGQGRNRLWCEVQTDWSGLLRSREGAEIEILGSRGDAMPPMMPEGLGHRAAAYRHLRRRHWRDGQPFLLADVYLDEKLWPKVKAHDLRSRTALNLVASLPGVTIADARQTLTIGTADVEVADELKMPLNAPVAHVRRVAVDAHGTLILVADGIYRGDIVRIDIKLSTGGQGG</sequence>
<feature type="domain" description="HTH gntR-type" evidence="4">
    <location>
        <begin position="21"/>
        <end position="89"/>
    </location>
</feature>
<dbReference type="SUPFAM" id="SSF64288">
    <property type="entry name" value="Chorismate lyase-like"/>
    <property type="match status" value="1"/>
</dbReference>
<dbReference type="InterPro" id="IPR050679">
    <property type="entry name" value="Bact_HTH_transcr_reg"/>
</dbReference>
<dbReference type="SMART" id="SM00345">
    <property type="entry name" value="HTH_GNTR"/>
    <property type="match status" value="1"/>
</dbReference>
<name>A0A845BCA3_9PROT</name>
<keyword evidence="1" id="KW-0805">Transcription regulation</keyword>
<dbReference type="PROSITE" id="PS50949">
    <property type="entry name" value="HTH_GNTR"/>
    <property type="match status" value="1"/>
</dbReference>
<evidence type="ECO:0000313" key="5">
    <source>
        <dbReference type="EMBL" id="MXP65213.1"/>
    </source>
</evidence>
<gene>
    <name evidence="5" type="ORF">E0493_17855</name>
</gene>
<keyword evidence="2" id="KW-0238">DNA-binding</keyword>
<dbReference type="Gene3D" id="1.10.10.10">
    <property type="entry name" value="Winged helix-like DNA-binding domain superfamily/Winged helix DNA-binding domain"/>
    <property type="match status" value="1"/>
</dbReference>
<dbReference type="PRINTS" id="PR00035">
    <property type="entry name" value="HTHGNTR"/>
</dbReference>
<dbReference type="Pfam" id="PF00392">
    <property type="entry name" value="GntR"/>
    <property type="match status" value="1"/>
</dbReference>
<keyword evidence="3" id="KW-0804">Transcription</keyword>
<dbReference type="SMART" id="SM00866">
    <property type="entry name" value="UTRA"/>
    <property type="match status" value="1"/>
</dbReference>
<proteinExistence type="predicted"/>
<protein>
    <submittedName>
        <fullName evidence="5">GntR family transcriptional regulator</fullName>
    </submittedName>
</protein>
<dbReference type="CDD" id="cd07377">
    <property type="entry name" value="WHTH_GntR"/>
    <property type="match status" value="1"/>
</dbReference>
<evidence type="ECO:0000256" key="1">
    <source>
        <dbReference type="ARBA" id="ARBA00023015"/>
    </source>
</evidence>
<dbReference type="Proteomes" id="UP000460715">
    <property type="component" value="Unassembled WGS sequence"/>
</dbReference>
<evidence type="ECO:0000259" key="4">
    <source>
        <dbReference type="PROSITE" id="PS50949"/>
    </source>
</evidence>
<dbReference type="GO" id="GO:0003700">
    <property type="term" value="F:DNA-binding transcription factor activity"/>
    <property type="evidence" value="ECO:0007669"/>
    <property type="project" value="InterPro"/>
</dbReference>
<dbReference type="InterPro" id="IPR028978">
    <property type="entry name" value="Chorismate_lyase_/UTRA_dom_sf"/>
</dbReference>
<dbReference type="PANTHER" id="PTHR44846:SF1">
    <property type="entry name" value="MANNOSYL-D-GLYCERATE TRANSPORT_METABOLISM SYSTEM REPRESSOR MNGR-RELATED"/>
    <property type="match status" value="1"/>
</dbReference>
<dbReference type="GO" id="GO:0003677">
    <property type="term" value="F:DNA binding"/>
    <property type="evidence" value="ECO:0007669"/>
    <property type="project" value="UniProtKB-KW"/>
</dbReference>
<evidence type="ECO:0000256" key="2">
    <source>
        <dbReference type="ARBA" id="ARBA00023125"/>
    </source>
</evidence>
<dbReference type="InterPro" id="IPR000524">
    <property type="entry name" value="Tscrpt_reg_HTH_GntR"/>
</dbReference>
<evidence type="ECO:0000256" key="3">
    <source>
        <dbReference type="ARBA" id="ARBA00023163"/>
    </source>
</evidence>
<dbReference type="SUPFAM" id="SSF46785">
    <property type="entry name" value="Winged helix' DNA-binding domain"/>
    <property type="match status" value="1"/>
</dbReference>
<dbReference type="InterPro" id="IPR011663">
    <property type="entry name" value="UTRA"/>
</dbReference>
<evidence type="ECO:0000313" key="6">
    <source>
        <dbReference type="Proteomes" id="UP000460715"/>
    </source>
</evidence>
<dbReference type="Gene3D" id="3.40.1410.10">
    <property type="entry name" value="Chorismate lyase-like"/>
    <property type="match status" value="1"/>
</dbReference>
<reference evidence="5 6" key="1">
    <citation type="submission" date="2019-03" db="EMBL/GenBank/DDBJ databases">
        <title>Roseomonas sp. a novel Roseomonas species isolated from Sea whip Gorgonian.</title>
        <authorList>
            <person name="Li F."/>
            <person name="Pan X."/>
            <person name="Huang S."/>
            <person name="Li Z."/>
            <person name="Meng B."/>
        </authorList>
    </citation>
    <scope>NUCLEOTIDE SEQUENCE [LARGE SCALE GENOMIC DNA]</scope>
    <source>
        <strain evidence="5 6">M0104</strain>
    </source>
</reference>
<organism evidence="5 6">
    <name type="scientific">Teichococcus coralli</name>
    <dbReference type="NCBI Taxonomy" id="2545983"/>
    <lineage>
        <taxon>Bacteria</taxon>
        <taxon>Pseudomonadati</taxon>
        <taxon>Pseudomonadota</taxon>
        <taxon>Alphaproteobacteria</taxon>
        <taxon>Acetobacterales</taxon>
        <taxon>Roseomonadaceae</taxon>
        <taxon>Roseomonas</taxon>
    </lineage>
</organism>
<dbReference type="PANTHER" id="PTHR44846">
    <property type="entry name" value="MANNOSYL-D-GLYCERATE TRANSPORT/METABOLISM SYSTEM REPRESSOR MNGR-RELATED"/>
    <property type="match status" value="1"/>
</dbReference>
<dbReference type="EMBL" id="SNVJ01000019">
    <property type="protein sequence ID" value="MXP65213.1"/>
    <property type="molecule type" value="Genomic_DNA"/>
</dbReference>
<comment type="caution">
    <text evidence="5">The sequence shown here is derived from an EMBL/GenBank/DDBJ whole genome shotgun (WGS) entry which is preliminary data.</text>
</comment>
<dbReference type="InterPro" id="IPR036388">
    <property type="entry name" value="WH-like_DNA-bd_sf"/>
</dbReference>